<dbReference type="EMBL" id="BAABGA010000016">
    <property type="protein sequence ID" value="GAA4448334.1"/>
    <property type="molecule type" value="Genomic_DNA"/>
</dbReference>
<evidence type="ECO:0000313" key="10">
    <source>
        <dbReference type="Proteomes" id="UP001500840"/>
    </source>
</evidence>
<evidence type="ECO:0000259" key="8">
    <source>
        <dbReference type="PROSITE" id="PS50110"/>
    </source>
</evidence>
<dbReference type="InterPro" id="IPR000719">
    <property type="entry name" value="Prot_kinase_dom"/>
</dbReference>
<feature type="transmembrane region" description="Helical" evidence="6">
    <location>
        <begin position="20"/>
        <end position="53"/>
    </location>
</feature>
<dbReference type="PROSITE" id="PS50110">
    <property type="entry name" value="RESPONSE_REGULATORY"/>
    <property type="match status" value="1"/>
</dbReference>
<feature type="transmembrane region" description="Helical" evidence="6">
    <location>
        <begin position="90"/>
        <end position="108"/>
    </location>
</feature>
<protein>
    <recommendedName>
        <fullName evidence="11">Non-specific serine/threonine protein kinase</fullName>
    </recommendedName>
</protein>
<sequence>MECEGSLLQMTKSDSVSLDVCILLLGVGFSTIELLGVYPFGFYAPIVLTVAIAARRSTLIFGIAISIALVAIGSALVMRGFEPRLSGPSYLALACVVVLFLFRSWDLARPAEMRDNKDGSRDVKDRGANDLERPYRNVAVKIGSSKADHERIAADPSTNGEVAKNTVPKHRVVDDPSLTKVISKSLLERIVIERLRCSERFSRSQLTLIEEEIAAAMAQDSQMDWSINGLPRGSEVGEYIIDGLLSEGGAGQVYRATPLSGGDFVAVKVLRDIHLSERFRREMELVGKLAHPNIVVAYEVGEHDGMLYIVMEQLAGPDLSVYVRLNGPLTWQESVEVILQAARALEHAHQRGLVHRDVKPGNLVRDGEQRIKVTDLGLAVLTADRDVKKVQDFKTGIEMVAGTLDFMAPEQARSLSAATALSDIYSLGATWFYLLTGRSRVQGESMNEKLTSLLVDKTFERLPTDELPDGLLAIFDRTVAYRPEDRYQSMSEVIAALESMRPSDANAAAKHAVKVLVVEDNQDDLFLTVEMLRRMNKSIIVYKAFTLEHAIRESRLHESLDLVLLDLQLPDSSGVETVREFRAAAPDIPIVVLTGQEDIQVGRECIEAGADNFASKNDLNAAFLERLIFITLSRCDRHELP</sequence>
<evidence type="ECO:0000259" key="7">
    <source>
        <dbReference type="PROSITE" id="PS50011"/>
    </source>
</evidence>
<dbReference type="Proteomes" id="UP001500840">
    <property type="component" value="Unassembled WGS sequence"/>
</dbReference>
<evidence type="ECO:0000256" key="2">
    <source>
        <dbReference type="ARBA" id="ARBA00022741"/>
    </source>
</evidence>
<dbReference type="Pfam" id="PF00072">
    <property type="entry name" value="Response_reg"/>
    <property type="match status" value="1"/>
</dbReference>
<dbReference type="PANTHER" id="PTHR43289">
    <property type="entry name" value="MITOGEN-ACTIVATED PROTEIN KINASE KINASE KINASE 20-RELATED"/>
    <property type="match status" value="1"/>
</dbReference>
<evidence type="ECO:0000256" key="1">
    <source>
        <dbReference type="ARBA" id="ARBA00022679"/>
    </source>
</evidence>
<dbReference type="SUPFAM" id="SSF52172">
    <property type="entry name" value="CheY-like"/>
    <property type="match status" value="1"/>
</dbReference>
<evidence type="ECO:0000256" key="6">
    <source>
        <dbReference type="SAM" id="Phobius"/>
    </source>
</evidence>
<keyword evidence="1" id="KW-0808">Transferase</keyword>
<organism evidence="9 10">
    <name type="scientific">Novipirellula rosea</name>
    <dbReference type="NCBI Taxonomy" id="1031540"/>
    <lineage>
        <taxon>Bacteria</taxon>
        <taxon>Pseudomonadati</taxon>
        <taxon>Planctomycetota</taxon>
        <taxon>Planctomycetia</taxon>
        <taxon>Pirellulales</taxon>
        <taxon>Pirellulaceae</taxon>
        <taxon>Novipirellula</taxon>
    </lineage>
</organism>
<evidence type="ECO:0000313" key="9">
    <source>
        <dbReference type="EMBL" id="GAA4448334.1"/>
    </source>
</evidence>
<keyword evidence="4" id="KW-0067">ATP-binding</keyword>
<dbReference type="CDD" id="cd14014">
    <property type="entry name" value="STKc_PknB_like"/>
    <property type="match status" value="1"/>
</dbReference>
<evidence type="ECO:0008006" key="11">
    <source>
        <dbReference type="Google" id="ProtNLM"/>
    </source>
</evidence>
<feature type="transmembrane region" description="Helical" evidence="6">
    <location>
        <begin position="59"/>
        <end position="78"/>
    </location>
</feature>
<name>A0ABP8MEU9_9BACT</name>
<feature type="domain" description="Response regulatory" evidence="8">
    <location>
        <begin position="514"/>
        <end position="631"/>
    </location>
</feature>
<keyword evidence="3" id="KW-0418">Kinase</keyword>
<accession>A0ABP8MEU9</accession>
<dbReference type="InterPro" id="IPR011006">
    <property type="entry name" value="CheY-like_superfamily"/>
</dbReference>
<dbReference type="PANTHER" id="PTHR43289:SF6">
    <property type="entry name" value="SERINE_THREONINE-PROTEIN KINASE NEKL-3"/>
    <property type="match status" value="1"/>
</dbReference>
<evidence type="ECO:0000256" key="5">
    <source>
        <dbReference type="PROSITE-ProRule" id="PRU00169"/>
    </source>
</evidence>
<feature type="domain" description="Protein kinase" evidence="7">
    <location>
        <begin position="239"/>
        <end position="500"/>
    </location>
</feature>
<dbReference type="SMART" id="SM00220">
    <property type="entry name" value="S_TKc"/>
    <property type="match status" value="1"/>
</dbReference>
<keyword evidence="6" id="KW-0472">Membrane</keyword>
<keyword evidence="2" id="KW-0547">Nucleotide-binding</keyword>
<gene>
    <name evidence="9" type="ORF">GCM10023156_11360</name>
</gene>
<comment type="caution">
    <text evidence="9">The sequence shown here is derived from an EMBL/GenBank/DDBJ whole genome shotgun (WGS) entry which is preliminary data.</text>
</comment>
<dbReference type="CDD" id="cd00156">
    <property type="entry name" value="REC"/>
    <property type="match status" value="1"/>
</dbReference>
<dbReference type="SMART" id="SM00448">
    <property type="entry name" value="REC"/>
    <property type="match status" value="1"/>
</dbReference>
<keyword evidence="6" id="KW-0812">Transmembrane</keyword>
<keyword evidence="10" id="KW-1185">Reference proteome</keyword>
<dbReference type="Gene3D" id="3.40.50.2300">
    <property type="match status" value="1"/>
</dbReference>
<evidence type="ECO:0000256" key="3">
    <source>
        <dbReference type="ARBA" id="ARBA00022777"/>
    </source>
</evidence>
<dbReference type="Gene3D" id="1.10.510.10">
    <property type="entry name" value="Transferase(Phosphotransferase) domain 1"/>
    <property type="match status" value="1"/>
</dbReference>
<dbReference type="Gene3D" id="3.30.200.20">
    <property type="entry name" value="Phosphorylase Kinase, domain 1"/>
    <property type="match status" value="1"/>
</dbReference>
<feature type="modified residue" description="4-aspartylphosphate" evidence="5">
    <location>
        <position position="566"/>
    </location>
</feature>
<evidence type="ECO:0000256" key="4">
    <source>
        <dbReference type="ARBA" id="ARBA00022840"/>
    </source>
</evidence>
<dbReference type="Pfam" id="PF00069">
    <property type="entry name" value="Pkinase"/>
    <property type="match status" value="1"/>
</dbReference>
<dbReference type="PROSITE" id="PS50011">
    <property type="entry name" value="PROTEIN_KINASE_DOM"/>
    <property type="match status" value="1"/>
</dbReference>
<keyword evidence="6" id="KW-1133">Transmembrane helix</keyword>
<dbReference type="InterPro" id="IPR011009">
    <property type="entry name" value="Kinase-like_dom_sf"/>
</dbReference>
<dbReference type="InterPro" id="IPR001789">
    <property type="entry name" value="Sig_transdc_resp-reg_receiver"/>
</dbReference>
<dbReference type="SUPFAM" id="SSF56112">
    <property type="entry name" value="Protein kinase-like (PK-like)"/>
    <property type="match status" value="1"/>
</dbReference>
<keyword evidence="5" id="KW-0597">Phosphoprotein</keyword>
<reference evidence="10" key="1">
    <citation type="journal article" date="2019" name="Int. J. Syst. Evol. Microbiol.">
        <title>The Global Catalogue of Microorganisms (GCM) 10K type strain sequencing project: providing services to taxonomists for standard genome sequencing and annotation.</title>
        <authorList>
            <consortium name="The Broad Institute Genomics Platform"/>
            <consortium name="The Broad Institute Genome Sequencing Center for Infectious Disease"/>
            <person name="Wu L."/>
            <person name="Ma J."/>
        </authorList>
    </citation>
    <scope>NUCLEOTIDE SEQUENCE [LARGE SCALE GENOMIC DNA]</scope>
    <source>
        <strain evidence="10">JCM 17759</strain>
    </source>
</reference>
<proteinExistence type="predicted"/>